<evidence type="ECO:0000256" key="2">
    <source>
        <dbReference type="ARBA" id="ARBA00007639"/>
    </source>
</evidence>
<dbReference type="PANTHER" id="PTHR46847:SF1">
    <property type="entry name" value="D-ALLOSE-BINDING PERIPLASMIC PROTEIN-RELATED"/>
    <property type="match status" value="1"/>
</dbReference>
<dbReference type="PANTHER" id="PTHR46847">
    <property type="entry name" value="D-ALLOSE-BINDING PERIPLASMIC PROTEIN-RELATED"/>
    <property type="match status" value="1"/>
</dbReference>
<evidence type="ECO:0000256" key="1">
    <source>
        <dbReference type="ARBA" id="ARBA00004196"/>
    </source>
</evidence>
<reference evidence="6 7" key="1">
    <citation type="journal article" date="2018" name="Int. J. Syst. Evol. Microbiol.">
        <title>Pseudooceanicola lipolyticus sp. nov., a marine alphaproteobacterium, reclassification of Oceanicola flagellatus as Pseudooceanicola flagellatus comb. nov. and emended description of the genus Pseudooceanicola.</title>
        <authorList>
            <person name="Huang M.-M."/>
            <person name="Guo L.-L."/>
            <person name="Wu Y.-H."/>
            <person name="Lai Q.-L."/>
            <person name="Shao Z.-Z."/>
            <person name="Wang C.-S."/>
            <person name="Wu M."/>
            <person name="Xu X.-W."/>
        </authorList>
    </citation>
    <scope>NUCLEOTIDE SEQUENCE [LARGE SCALE GENOMIC DNA]</scope>
    <source>
        <strain evidence="6 7">157</strain>
    </source>
</reference>
<dbReference type="GO" id="GO:0030246">
    <property type="term" value="F:carbohydrate binding"/>
    <property type="evidence" value="ECO:0007669"/>
    <property type="project" value="UniProtKB-ARBA"/>
</dbReference>
<dbReference type="Proteomes" id="UP000231553">
    <property type="component" value="Unassembled WGS sequence"/>
</dbReference>
<name>A0A2M8J5A7_9RHOB</name>
<dbReference type="OrthoDB" id="7322203at2"/>
<sequence length="389" mass="42730">MNTTRFLRRRKPMGIFRTTTSAVAVMAMLALPAVAQNFDDPEEFARQQELLNSEPNGPEQEPWMQYFGEEMVDTSAHAVDGAGTVCFSNAGVNNPWRVVGWTTMQAEVERHPDKIADFIVTDAEGSDDKQIADIDDLLAGGQCNVLIVSPNTTAALTPAVERACEQVPVIVFDRGVNTDCPVTFIKPVGGYGFGIQSAEFIAENAPENGKVLMLRILPGVDVLETRHSAARRILEEAGLEIVGAEFTDGDRAKTKSIVEDYIQREGQLDAVWMDAGATSVAAIEAFEDMGMPVPIVTGEDQQDFLQKWQELGMNTIAPTYPTYQWRSPIIAAVKIMNGEEIPGPSWNLPQPAITNENLSEYVNPDMPPLHYAMCGCEGMENYPERWGGK</sequence>
<keyword evidence="3 4" id="KW-0732">Signal</keyword>
<comment type="caution">
    <text evidence="6">The sequence shown here is derived from an EMBL/GenBank/DDBJ whole genome shotgun (WGS) entry which is preliminary data.</text>
</comment>
<dbReference type="Gene3D" id="3.40.50.2300">
    <property type="match status" value="2"/>
</dbReference>
<evidence type="ECO:0000313" key="6">
    <source>
        <dbReference type="EMBL" id="PJE37962.1"/>
    </source>
</evidence>
<proteinExistence type="inferred from homology"/>
<feature type="signal peptide" evidence="4">
    <location>
        <begin position="1"/>
        <end position="35"/>
    </location>
</feature>
<gene>
    <name evidence="6" type="ORF">CVM52_04075</name>
</gene>
<comment type="similarity">
    <text evidence="2">Belongs to the bacterial solute-binding protein 2 family.</text>
</comment>
<dbReference type="InterPro" id="IPR028082">
    <property type="entry name" value="Peripla_BP_I"/>
</dbReference>
<protein>
    <submittedName>
        <fullName evidence="6">ABC transporter substrate-binding protein</fullName>
    </submittedName>
</protein>
<keyword evidence="7" id="KW-1185">Reference proteome</keyword>
<dbReference type="GO" id="GO:0030313">
    <property type="term" value="C:cell envelope"/>
    <property type="evidence" value="ECO:0007669"/>
    <property type="project" value="UniProtKB-SubCell"/>
</dbReference>
<dbReference type="InterPro" id="IPR025997">
    <property type="entry name" value="SBP_2_dom"/>
</dbReference>
<dbReference type="EMBL" id="PGTB01000006">
    <property type="protein sequence ID" value="PJE37962.1"/>
    <property type="molecule type" value="Genomic_DNA"/>
</dbReference>
<comment type="subcellular location">
    <subcellularLocation>
        <location evidence="1">Cell envelope</location>
    </subcellularLocation>
</comment>
<organism evidence="6 7">
    <name type="scientific">Pseudooceanicola lipolyticus</name>
    <dbReference type="NCBI Taxonomy" id="2029104"/>
    <lineage>
        <taxon>Bacteria</taxon>
        <taxon>Pseudomonadati</taxon>
        <taxon>Pseudomonadota</taxon>
        <taxon>Alphaproteobacteria</taxon>
        <taxon>Rhodobacterales</taxon>
        <taxon>Paracoccaceae</taxon>
        <taxon>Pseudooceanicola</taxon>
    </lineage>
</organism>
<dbReference type="CDD" id="cd19996">
    <property type="entry name" value="PBP1_ABC_sugar_binding-like"/>
    <property type="match status" value="1"/>
</dbReference>
<accession>A0A2M8J5A7</accession>
<evidence type="ECO:0000259" key="5">
    <source>
        <dbReference type="Pfam" id="PF13407"/>
    </source>
</evidence>
<feature type="domain" description="Periplasmic binding protein" evidence="5">
    <location>
        <begin position="86"/>
        <end position="340"/>
    </location>
</feature>
<evidence type="ECO:0000313" key="7">
    <source>
        <dbReference type="Proteomes" id="UP000231553"/>
    </source>
</evidence>
<evidence type="ECO:0000256" key="4">
    <source>
        <dbReference type="SAM" id="SignalP"/>
    </source>
</evidence>
<dbReference type="AlphaFoldDB" id="A0A2M8J5A7"/>
<dbReference type="SUPFAM" id="SSF53822">
    <property type="entry name" value="Periplasmic binding protein-like I"/>
    <property type="match status" value="1"/>
</dbReference>
<dbReference type="Pfam" id="PF13407">
    <property type="entry name" value="Peripla_BP_4"/>
    <property type="match status" value="1"/>
</dbReference>
<feature type="chain" id="PRO_5014818594" evidence="4">
    <location>
        <begin position="36"/>
        <end position="389"/>
    </location>
</feature>
<evidence type="ECO:0000256" key="3">
    <source>
        <dbReference type="ARBA" id="ARBA00022729"/>
    </source>
</evidence>